<dbReference type="Gene3D" id="2.170.130.10">
    <property type="entry name" value="TonB-dependent receptor, plug domain"/>
    <property type="match status" value="1"/>
</dbReference>
<keyword evidence="2 7" id="KW-0813">Transport</keyword>
<comment type="subcellular location">
    <subcellularLocation>
        <location evidence="1 7">Cell outer membrane</location>
        <topology evidence="1 7">Multi-pass membrane protein</topology>
    </subcellularLocation>
</comment>
<organism evidence="9 10">
    <name type="scientific">Sphingobacterium spiritivorum ATCC 33300</name>
    <dbReference type="NCBI Taxonomy" id="525372"/>
    <lineage>
        <taxon>Bacteria</taxon>
        <taxon>Pseudomonadati</taxon>
        <taxon>Bacteroidota</taxon>
        <taxon>Sphingobacteriia</taxon>
        <taxon>Sphingobacteriales</taxon>
        <taxon>Sphingobacteriaceae</taxon>
        <taxon>Sphingobacterium</taxon>
    </lineage>
</organism>
<gene>
    <name evidence="9" type="ORF">HMPREF0765_1488</name>
</gene>
<evidence type="ECO:0000313" key="9">
    <source>
        <dbReference type="EMBL" id="EEI92974.1"/>
    </source>
</evidence>
<dbReference type="InterPro" id="IPR037066">
    <property type="entry name" value="Plug_dom_sf"/>
</dbReference>
<evidence type="ECO:0000313" key="10">
    <source>
        <dbReference type="Proteomes" id="UP000006241"/>
    </source>
</evidence>
<dbReference type="InterPro" id="IPR008969">
    <property type="entry name" value="CarboxyPept-like_regulatory"/>
</dbReference>
<dbReference type="InterPro" id="IPR023997">
    <property type="entry name" value="TonB-dep_OMP_SusC/RagA_CS"/>
</dbReference>
<evidence type="ECO:0000259" key="8">
    <source>
        <dbReference type="Pfam" id="PF07715"/>
    </source>
</evidence>
<evidence type="ECO:0000256" key="5">
    <source>
        <dbReference type="ARBA" id="ARBA00023136"/>
    </source>
</evidence>
<keyword evidence="6 7" id="KW-0998">Cell outer membrane</keyword>
<comment type="similarity">
    <text evidence="7">Belongs to the TonB-dependent receptor family.</text>
</comment>
<dbReference type="SUPFAM" id="SSF49464">
    <property type="entry name" value="Carboxypeptidase regulatory domain-like"/>
    <property type="match status" value="1"/>
</dbReference>
<dbReference type="InterPro" id="IPR023996">
    <property type="entry name" value="TonB-dep_OMP_SusC/RagA"/>
</dbReference>
<keyword evidence="4 7" id="KW-0812">Transmembrane</keyword>
<dbReference type="EMBL" id="ACHB01000034">
    <property type="protein sequence ID" value="EEI92974.1"/>
    <property type="molecule type" value="Genomic_DNA"/>
</dbReference>
<dbReference type="HOGENOM" id="CLU_004317_0_1_10"/>
<dbReference type="GO" id="GO:0009279">
    <property type="term" value="C:cell outer membrane"/>
    <property type="evidence" value="ECO:0007669"/>
    <property type="project" value="UniProtKB-SubCell"/>
</dbReference>
<sequence>MWLLHNKLHMKQKLFNLFVCIVFFNSLAFGQEKNVTGRVTSSKDENLPDVTVAVSGTSRGTRTNGNGIYSIQVSPGETLIFKYIGFSDKKIVVGSSDIYNVTLVSSESVLDEVLVVGYGSGRSRSSVVGSYVQVTTNDIKGKPSANALETLQGKVPGLQVFTSSGEPSVTQSVRLQGVGSLGASSTPLYVLDGTPINTGSIVSMNPEDFESITVLKDASATSIYGSRAANGVIYFTSKKGKASDRATVTARAQYGWTDLASRKMQNTLMTSSELQDFWLETKFKTQQEIDEIRKNWPNDFKWDTYYFQKNVPLKQMDLNISGGSARTQYYISAGYMDAKGVMYRSGFDRVTLRSNITSHINDWIQLGVNLAGGYDRRETNGWTSNNTNGGLALLVLPWYTPYDKNGKEYYEEQIPGWGRYSPKYLADKNPNRGRNQQFNPNVFVQAIPVKNLILRSQAGIDYFNYRGSSRRMPSYAASPRQGTGNESWTQGVARTLTNTIEYKLVLKDKHKLGILGGHEFSDYDEQNFSASVEGLTDDALILLSAGSKNKNVGQTKTQYAYNSYFGRLSYGYNDTYYIDGTLRQDESSRFGRENRKATFWSVGGMWNMKKEKFLSDVDWINTLQIRASTGTSGNSAIGNYNSLNTVSANIYDGQTSWGIVQPGNPNLAWEEQIKTNVGFGVRLFDRLNLDIEFFNRVTKNMLVDVPYPYTSGFSAITENVGSLRNRGMDISFSVDIVRSSDYYFSPYVNLGVVQQKVTELFQGKNYWIIPNTGVSWVVGKPIEFFYPIQSGVNPETGLMEWFMPGDDISQTTKDPGRVTSVFSSSALQQSTGIKRYPPFNGGFGFQSGYKGIYVNADFIFSSGKYLINNDRYFFENSSNFAGFNQSRNVRDYWKAPGDQTRFPKYGQVNQFDSGLIENASFIRLKGLTIGYNLPKSLFQNMKFFKGTRVYYTGRNLLLFTKYQGPDPEIDTNVTTGANPNTKQSVLGIELQF</sequence>
<evidence type="ECO:0000256" key="3">
    <source>
        <dbReference type="ARBA" id="ARBA00022452"/>
    </source>
</evidence>
<keyword evidence="3 7" id="KW-1134">Transmembrane beta strand</keyword>
<protein>
    <submittedName>
        <fullName evidence="9">TonB-linked outer membrane protein, SusC/RagA family</fullName>
    </submittedName>
</protein>
<evidence type="ECO:0000256" key="4">
    <source>
        <dbReference type="ARBA" id="ARBA00022692"/>
    </source>
</evidence>
<dbReference type="SUPFAM" id="SSF56935">
    <property type="entry name" value="Porins"/>
    <property type="match status" value="1"/>
</dbReference>
<dbReference type="Proteomes" id="UP000006241">
    <property type="component" value="Unassembled WGS sequence"/>
</dbReference>
<evidence type="ECO:0000256" key="7">
    <source>
        <dbReference type="PROSITE-ProRule" id="PRU01360"/>
    </source>
</evidence>
<dbReference type="InterPro" id="IPR039426">
    <property type="entry name" value="TonB-dep_rcpt-like"/>
</dbReference>
<evidence type="ECO:0000256" key="2">
    <source>
        <dbReference type="ARBA" id="ARBA00022448"/>
    </source>
</evidence>
<accession>C2FVY2</accession>
<reference evidence="9 10" key="1">
    <citation type="submission" date="2009-01" db="EMBL/GenBank/DDBJ databases">
        <authorList>
            <person name="Qin X."/>
            <person name="Bachman B."/>
            <person name="Battles P."/>
            <person name="Bell A."/>
            <person name="Bess C."/>
            <person name="Bickham C."/>
            <person name="Chaboub L."/>
            <person name="Chen D."/>
            <person name="Coyle M."/>
            <person name="Deiros D.R."/>
            <person name="Dinh H."/>
            <person name="Forbes L."/>
            <person name="Fowler G."/>
            <person name="Francisco L."/>
            <person name="Fu Q."/>
            <person name="Gubbala S."/>
            <person name="Hale W."/>
            <person name="Han Y."/>
            <person name="Hemphill L."/>
            <person name="Highlander S.K."/>
            <person name="Hirani K."/>
            <person name="Hogues M."/>
            <person name="Jackson L."/>
            <person name="Jakkamsetti A."/>
            <person name="Javaid M."/>
            <person name="Jiang H."/>
            <person name="Korchina V."/>
            <person name="Kovar C."/>
            <person name="Lara F."/>
            <person name="Lee S."/>
            <person name="Mata R."/>
            <person name="Mathew T."/>
            <person name="Moen C."/>
            <person name="Morales K."/>
            <person name="Munidasa M."/>
            <person name="Nazareth L."/>
            <person name="Ngo R."/>
            <person name="Nguyen L."/>
            <person name="Okwuonu G."/>
            <person name="Ongeri F."/>
            <person name="Patil S."/>
            <person name="Petrosino J."/>
            <person name="Pham C."/>
            <person name="Pham P."/>
            <person name="Pu L.-L."/>
            <person name="Puazo M."/>
            <person name="Raj R."/>
            <person name="Reid J."/>
            <person name="Rouhana J."/>
            <person name="Saada N."/>
            <person name="Shang Y."/>
            <person name="Simmons D."/>
            <person name="Thornton R."/>
            <person name="Warren J."/>
            <person name="Weissenberger G."/>
            <person name="Zhang J."/>
            <person name="Zhang L."/>
            <person name="Zhou C."/>
            <person name="Zhu D."/>
            <person name="Muzny D."/>
            <person name="Worley K."/>
            <person name="Gibbs R."/>
        </authorList>
    </citation>
    <scope>NUCLEOTIDE SEQUENCE [LARGE SCALE GENOMIC DNA]</scope>
    <source>
        <strain evidence="9 10">ATCC 33300</strain>
    </source>
</reference>
<dbReference type="NCBIfam" id="TIGR04057">
    <property type="entry name" value="SusC_RagA_signa"/>
    <property type="match status" value="1"/>
</dbReference>
<dbReference type="Gene3D" id="2.40.170.20">
    <property type="entry name" value="TonB-dependent receptor, beta-barrel domain"/>
    <property type="match status" value="1"/>
</dbReference>
<dbReference type="InterPro" id="IPR012910">
    <property type="entry name" value="Plug_dom"/>
</dbReference>
<comment type="caution">
    <text evidence="9">The sequence shown here is derived from an EMBL/GenBank/DDBJ whole genome shotgun (WGS) entry which is preliminary data.</text>
</comment>
<evidence type="ECO:0000256" key="1">
    <source>
        <dbReference type="ARBA" id="ARBA00004571"/>
    </source>
</evidence>
<proteinExistence type="inferred from homology"/>
<dbReference type="Pfam" id="PF07715">
    <property type="entry name" value="Plug"/>
    <property type="match status" value="1"/>
</dbReference>
<name>C2FVY2_SPHSI</name>
<dbReference type="Gene3D" id="2.60.40.1120">
    <property type="entry name" value="Carboxypeptidase-like, regulatory domain"/>
    <property type="match status" value="1"/>
</dbReference>
<dbReference type="PROSITE" id="PS52016">
    <property type="entry name" value="TONB_DEPENDENT_REC_3"/>
    <property type="match status" value="1"/>
</dbReference>
<dbReference type="NCBIfam" id="TIGR04056">
    <property type="entry name" value="OMP_RagA_SusC"/>
    <property type="match status" value="1"/>
</dbReference>
<dbReference type="Pfam" id="PF13715">
    <property type="entry name" value="CarbopepD_reg_2"/>
    <property type="match status" value="1"/>
</dbReference>
<dbReference type="AlphaFoldDB" id="C2FVY2"/>
<keyword evidence="5 7" id="KW-0472">Membrane</keyword>
<evidence type="ECO:0000256" key="6">
    <source>
        <dbReference type="ARBA" id="ARBA00023237"/>
    </source>
</evidence>
<feature type="domain" description="TonB-dependent receptor plug" evidence="8">
    <location>
        <begin position="126"/>
        <end position="232"/>
    </location>
</feature>
<dbReference type="InterPro" id="IPR036942">
    <property type="entry name" value="Beta-barrel_TonB_sf"/>
</dbReference>